<accession>A0A939B3M2</accession>
<evidence type="ECO:0000256" key="3">
    <source>
        <dbReference type="ARBA" id="ARBA00022475"/>
    </source>
</evidence>
<feature type="transmembrane region" description="Helical" evidence="9">
    <location>
        <begin position="63"/>
        <end position="88"/>
    </location>
</feature>
<feature type="domain" description="ABC transmembrane type-1" evidence="11">
    <location>
        <begin position="20"/>
        <end position="308"/>
    </location>
</feature>
<keyword evidence="5" id="KW-0547">Nucleotide-binding</keyword>
<dbReference type="SMART" id="SM00382">
    <property type="entry name" value="AAA"/>
    <property type="match status" value="1"/>
</dbReference>
<evidence type="ECO:0000256" key="9">
    <source>
        <dbReference type="SAM" id="Phobius"/>
    </source>
</evidence>
<dbReference type="CDD" id="cd07346">
    <property type="entry name" value="ABC_6TM_exporters"/>
    <property type="match status" value="1"/>
</dbReference>
<feature type="transmembrane region" description="Helical" evidence="9">
    <location>
        <begin position="274"/>
        <end position="292"/>
    </location>
</feature>
<dbReference type="GO" id="GO:0016887">
    <property type="term" value="F:ATP hydrolysis activity"/>
    <property type="evidence" value="ECO:0007669"/>
    <property type="project" value="InterPro"/>
</dbReference>
<dbReference type="GO" id="GO:0005524">
    <property type="term" value="F:ATP binding"/>
    <property type="evidence" value="ECO:0007669"/>
    <property type="project" value="UniProtKB-KW"/>
</dbReference>
<proteinExistence type="predicted"/>
<dbReference type="FunFam" id="3.40.50.300:FF:000221">
    <property type="entry name" value="Multidrug ABC transporter ATP-binding protein"/>
    <property type="match status" value="1"/>
</dbReference>
<dbReference type="InterPro" id="IPR003439">
    <property type="entry name" value="ABC_transporter-like_ATP-bd"/>
</dbReference>
<organism evidence="12 13">
    <name type="scientific">Marseilla massiliensis</name>
    <dbReference type="NCBI Taxonomy" id="1841864"/>
    <lineage>
        <taxon>Bacteria</taxon>
        <taxon>Pseudomonadati</taxon>
        <taxon>Bacteroidota</taxon>
        <taxon>Bacteroidia</taxon>
        <taxon>Bacteroidales</taxon>
        <taxon>Prevotellaceae</taxon>
        <taxon>Marseilla</taxon>
    </lineage>
</organism>
<evidence type="ECO:0000259" key="10">
    <source>
        <dbReference type="PROSITE" id="PS50893"/>
    </source>
</evidence>
<reference evidence="12 13" key="1">
    <citation type="journal article" date="2021" name="Sci. Rep.">
        <title>The distribution of antibiotic resistance genes in chicken gut microbiota commensals.</title>
        <authorList>
            <person name="Juricova H."/>
            <person name="Matiasovicova J."/>
            <person name="Kubasova T."/>
            <person name="Cejkova D."/>
            <person name="Rychlik I."/>
        </authorList>
    </citation>
    <scope>NUCLEOTIDE SEQUENCE [LARGE SCALE GENOMIC DNA]</scope>
    <source>
        <strain evidence="12 13">An819</strain>
    </source>
</reference>
<dbReference type="PROSITE" id="PS00211">
    <property type="entry name" value="ABC_TRANSPORTER_1"/>
    <property type="match status" value="1"/>
</dbReference>
<keyword evidence="7 9" id="KW-1133">Transmembrane helix</keyword>
<keyword evidence="4 9" id="KW-0812">Transmembrane</keyword>
<dbReference type="SUPFAM" id="SSF52540">
    <property type="entry name" value="P-loop containing nucleoside triphosphate hydrolases"/>
    <property type="match status" value="1"/>
</dbReference>
<gene>
    <name evidence="12" type="ORF">H6B30_10395</name>
</gene>
<dbReference type="GO" id="GO:0140359">
    <property type="term" value="F:ABC-type transporter activity"/>
    <property type="evidence" value="ECO:0007669"/>
    <property type="project" value="InterPro"/>
</dbReference>
<dbReference type="Gene3D" id="1.20.1560.10">
    <property type="entry name" value="ABC transporter type 1, transmembrane domain"/>
    <property type="match status" value="1"/>
</dbReference>
<dbReference type="AlphaFoldDB" id="A0A939B3M2"/>
<dbReference type="SUPFAM" id="SSF90123">
    <property type="entry name" value="ABC transporter transmembrane region"/>
    <property type="match status" value="1"/>
</dbReference>
<dbReference type="PROSITE" id="PS50929">
    <property type="entry name" value="ABC_TM1F"/>
    <property type="match status" value="1"/>
</dbReference>
<evidence type="ECO:0000256" key="2">
    <source>
        <dbReference type="ARBA" id="ARBA00022448"/>
    </source>
</evidence>
<keyword evidence="2" id="KW-0813">Transport</keyword>
<dbReference type="PANTHER" id="PTHR24221">
    <property type="entry name" value="ATP-BINDING CASSETTE SUB-FAMILY B"/>
    <property type="match status" value="1"/>
</dbReference>
<evidence type="ECO:0000256" key="8">
    <source>
        <dbReference type="ARBA" id="ARBA00023136"/>
    </source>
</evidence>
<keyword evidence="6 12" id="KW-0067">ATP-binding</keyword>
<keyword evidence="13" id="KW-1185">Reference proteome</keyword>
<evidence type="ECO:0000256" key="4">
    <source>
        <dbReference type="ARBA" id="ARBA00022692"/>
    </source>
</evidence>
<feature type="domain" description="ABC transporter" evidence="10">
    <location>
        <begin position="339"/>
        <end position="574"/>
    </location>
</feature>
<evidence type="ECO:0000256" key="5">
    <source>
        <dbReference type="ARBA" id="ARBA00022741"/>
    </source>
</evidence>
<dbReference type="Pfam" id="PF00664">
    <property type="entry name" value="ABC_membrane"/>
    <property type="match status" value="1"/>
</dbReference>
<dbReference type="Gene3D" id="3.40.50.300">
    <property type="entry name" value="P-loop containing nucleotide triphosphate hydrolases"/>
    <property type="match status" value="1"/>
</dbReference>
<feature type="transmembrane region" description="Helical" evidence="9">
    <location>
        <begin position="247"/>
        <end position="268"/>
    </location>
</feature>
<evidence type="ECO:0000256" key="6">
    <source>
        <dbReference type="ARBA" id="ARBA00022840"/>
    </source>
</evidence>
<comment type="subcellular location">
    <subcellularLocation>
        <location evidence="1">Cell membrane</location>
        <topology evidence="1">Multi-pass membrane protein</topology>
    </subcellularLocation>
</comment>
<dbReference type="Pfam" id="PF00005">
    <property type="entry name" value="ABC_tran"/>
    <property type="match status" value="1"/>
</dbReference>
<comment type="caution">
    <text evidence="12">The sequence shown here is derived from an EMBL/GenBank/DDBJ whole genome shotgun (WGS) entry which is preliminary data.</text>
</comment>
<dbReference type="Proteomes" id="UP000764045">
    <property type="component" value="Unassembled WGS sequence"/>
</dbReference>
<name>A0A939B3M2_9BACT</name>
<dbReference type="PROSITE" id="PS50893">
    <property type="entry name" value="ABC_TRANSPORTER_2"/>
    <property type="match status" value="1"/>
</dbReference>
<evidence type="ECO:0000259" key="11">
    <source>
        <dbReference type="PROSITE" id="PS50929"/>
    </source>
</evidence>
<dbReference type="InterPro" id="IPR017871">
    <property type="entry name" value="ABC_transporter-like_CS"/>
</dbReference>
<evidence type="ECO:0000313" key="13">
    <source>
        <dbReference type="Proteomes" id="UP000764045"/>
    </source>
</evidence>
<keyword evidence="3" id="KW-1003">Cell membrane</keyword>
<dbReference type="EMBL" id="JACJJL010000016">
    <property type="protein sequence ID" value="MBM6662153.1"/>
    <property type="molecule type" value="Genomic_DNA"/>
</dbReference>
<dbReference type="InterPro" id="IPR027417">
    <property type="entry name" value="P-loop_NTPase"/>
</dbReference>
<evidence type="ECO:0000256" key="7">
    <source>
        <dbReference type="ARBA" id="ARBA00022989"/>
    </source>
</evidence>
<evidence type="ECO:0000256" key="1">
    <source>
        <dbReference type="ARBA" id="ARBA00004651"/>
    </source>
</evidence>
<dbReference type="RefSeq" id="WP_205110310.1">
    <property type="nucleotide sequence ID" value="NZ_JACJJL010000016.1"/>
</dbReference>
<dbReference type="InterPro" id="IPR011527">
    <property type="entry name" value="ABC1_TM_dom"/>
</dbReference>
<dbReference type="InterPro" id="IPR003593">
    <property type="entry name" value="AAA+_ATPase"/>
</dbReference>
<dbReference type="InterPro" id="IPR036640">
    <property type="entry name" value="ABC1_TM_sf"/>
</dbReference>
<sequence length="590" mass="64681">MKTLNKLTHYMGNRKKLFPVAIILSAVSELAGIAPYILIWLIMRELLAGSPVQANGNIAAYALWTGIAAVGSVALYFASLACSHLVAFRVETNIRKESMAKVVAMPLGFFDTTTSGRIRKVIDDNAGVTHSFVAHQMPDLAGTVLVPVASIALIMFFNARLGLACLIPVAIAMAIMGHTMNTRGREFMAAYMNLLEKMNTEAVEYVRGIPVVKVFQQTVYSFKNFYNIIMEYKHTASRYTGLWQLPMSLYTVVVNSFVFALIPVAILLSTGGESLAGVMLDMLLFILITPVFSQSIMRSMYIGQAVGQAAEAIDRLDSMLAFRPLAQSRQPKRPTSFDVRFDNVTFRYPGMTVNAVSSVSFCIPAGKRVALVGASGSGKTTLARLVPRFWEASSGNVLIGGINVKDIATDELMRNVSFVFQNSRLFKTTILDNIRYGRPDATISEVSRAAEMAQCSEIINRLPQGLNTRIGAGGTYLSGGEQQRIVLARAFLKDAPIIVLDEATAFADPENEHLIHGALRRLTRGKTVLTIAHRLNSVTDADEIIVMDGGKVAERGSHDDLVAAGGLYSRMWNEYRQSVRWTLNGKEAKR</sequence>
<keyword evidence="8 9" id="KW-0472">Membrane</keyword>
<dbReference type="PANTHER" id="PTHR24221:SF590">
    <property type="entry name" value="COMPONENT LINKED WITH THE ASSEMBLY OF CYTOCHROME' TRANSPORT TRANSMEMBRANE ATP-BINDING PROTEIN ABC TRANSPORTER CYDD-RELATED"/>
    <property type="match status" value="1"/>
</dbReference>
<feature type="transmembrane region" description="Helical" evidence="9">
    <location>
        <begin position="20"/>
        <end position="43"/>
    </location>
</feature>
<dbReference type="GO" id="GO:0005886">
    <property type="term" value="C:plasma membrane"/>
    <property type="evidence" value="ECO:0007669"/>
    <property type="project" value="UniProtKB-SubCell"/>
</dbReference>
<protein>
    <submittedName>
        <fullName evidence="12">ABC transporter ATP-binding protein</fullName>
    </submittedName>
</protein>
<dbReference type="InterPro" id="IPR039421">
    <property type="entry name" value="Type_1_exporter"/>
</dbReference>
<feature type="transmembrane region" description="Helical" evidence="9">
    <location>
        <begin position="163"/>
        <end position="180"/>
    </location>
</feature>
<evidence type="ECO:0000313" key="12">
    <source>
        <dbReference type="EMBL" id="MBM6662153.1"/>
    </source>
</evidence>